<dbReference type="SMART" id="SM00234">
    <property type="entry name" value="START"/>
    <property type="match status" value="1"/>
</dbReference>
<evidence type="ECO:0000256" key="1">
    <source>
        <dbReference type="ARBA" id="ARBA00004230"/>
    </source>
</evidence>
<dbReference type="Proteomes" id="UP000035682">
    <property type="component" value="Unplaced"/>
</dbReference>
<keyword evidence="10" id="KW-0282">Flagellum</keyword>
<evidence type="ECO:0000313" key="24">
    <source>
        <dbReference type="Proteomes" id="UP000035682"/>
    </source>
</evidence>
<keyword evidence="16" id="KW-0966">Cell projection</keyword>
<dbReference type="GO" id="GO:0008289">
    <property type="term" value="F:lipid binding"/>
    <property type="evidence" value="ECO:0007669"/>
    <property type="project" value="UniProtKB-KW"/>
</dbReference>
<proteinExistence type="predicted"/>
<dbReference type="CTD" id="36382584"/>
<comment type="subcellular location">
    <subcellularLocation>
        <location evidence="1">Cell projection</location>
        <location evidence="1">Cilium</location>
        <location evidence="1">Flagellum</location>
    </subcellularLocation>
    <subcellularLocation>
        <location evidence="3">Cytoplasm</location>
    </subcellularLocation>
    <subcellularLocation>
        <location evidence="2">Membrane</location>
    </subcellularLocation>
</comment>
<dbReference type="GO" id="GO:0006869">
    <property type="term" value="P:lipid transport"/>
    <property type="evidence" value="ECO:0007669"/>
    <property type="project" value="UniProtKB-KW"/>
</dbReference>
<feature type="repeat" description="Pumilio" evidence="20">
    <location>
        <begin position="488"/>
        <end position="524"/>
    </location>
</feature>
<dbReference type="AlphaFoldDB" id="A0A090LRM7"/>
<dbReference type="InterPro" id="IPR023393">
    <property type="entry name" value="START-like_dom_sf"/>
</dbReference>
<dbReference type="CDD" id="cd08871">
    <property type="entry name" value="START_STARD10-like"/>
    <property type="match status" value="1"/>
</dbReference>
<evidence type="ECO:0000256" key="10">
    <source>
        <dbReference type="ARBA" id="ARBA00022846"/>
    </source>
</evidence>
<dbReference type="STRING" id="34506.A0A090LRM7"/>
<keyword evidence="11" id="KW-0007">Acetylation</keyword>
<evidence type="ECO:0000259" key="22">
    <source>
        <dbReference type="PROSITE" id="PS50848"/>
    </source>
</evidence>
<evidence type="ECO:0000256" key="16">
    <source>
        <dbReference type="ARBA" id="ARBA00023273"/>
    </source>
</evidence>
<evidence type="ECO:0000256" key="8">
    <source>
        <dbReference type="ARBA" id="ARBA00022737"/>
    </source>
</evidence>
<dbReference type="GO" id="GO:0031514">
    <property type="term" value="C:motile cilium"/>
    <property type="evidence" value="ECO:0007669"/>
    <property type="project" value="UniProtKB-SubCell"/>
</dbReference>
<protein>
    <recommendedName>
        <fullName evidence="17">START domain-containing protein 10</fullName>
    </recommendedName>
    <alternativeName>
        <fullName evidence="18">PCTP-like protein</fullName>
    </alternativeName>
    <alternativeName>
        <fullName evidence="19">StAR-related lipid transfer protein 10</fullName>
    </alternativeName>
</protein>
<evidence type="ECO:0000259" key="21">
    <source>
        <dbReference type="PROSITE" id="PS50303"/>
    </source>
</evidence>
<evidence type="ECO:0000256" key="15">
    <source>
        <dbReference type="ARBA" id="ARBA00023136"/>
    </source>
</evidence>
<dbReference type="PROSITE" id="PS50302">
    <property type="entry name" value="PUM"/>
    <property type="match status" value="6"/>
</dbReference>
<feature type="repeat" description="Pumilio" evidence="20">
    <location>
        <begin position="334"/>
        <end position="370"/>
    </location>
</feature>
<evidence type="ECO:0000256" key="5">
    <source>
        <dbReference type="ARBA" id="ARBA00022473"/>
    </source>
</evidence>
<keyword evidence="5" id="KW-0217">Developmental protein</keyword>
<keyword evidence="4" id="KW-0813">Transport</keyword>
<feature type="domain" description="PUM-HD" evidence="21">
    <location>
        <begin position="205"/>
        <end position="558"/>
    </location>
</feature>
<evidence type="ECO:0000256" key="17">
    <source>
        <dbReference type="ARBA" id="ARBA00070345"/>
    </source>
</evidence>
<dbReference type="InterPro" id="IPR033133">
    <property type="entry name" value="PUM-HD"/>
</dbReference>
<dbReference type="WormBase" id="SRAE_2000484500">
    <property type="protein sequence ID" value="SRP04742"/>
    <property type="gene ID" value="WBGene00265091"/>
</dbReference>
<dbReference type="GO" id="GO:0005829">
    <property type="term" value="C:cytosol"/>
    <property type="evidence" value="ECO:0007669"/>
    <property type="project" value="UniProtKB-ARBA"/>
</dbReference>
<evidence type="ECO:0000313" key="26">
    <source>
        <dbReference type="WormBase" id="SRAE_2000484500"/>
    </source>
</evidence>
<dbReference type="GO" id="GO:0030154">
    <property type="term" value="P:cell differentiation"/>
    <property type="evidence" value="ECO:0007669"/>
    <property type="project" value="UniProtKB-KW"/>
</dbReference>
<evidence type="ECO:0000313" key="23">
    <source>
        <dbReference type="EMBL" id="CEF70211.1"/>
    </source>
</evidence>
<evidence type="ECO:0000256" key="12">
    <source>
        <dbReference type="ARBA" id="ARBA00023055"/>
    </source>
</evidence>
<name>A0A090LRM7_STRRB</name>
<evidence type="ECO:0000256" key="11">
    <source>
        <dbReference type="ARBA" id="ARBA00022990"/>
    </source>
</evidence>
<dbReference type="InterPro" id="IPR041951">
    <property type="entry name" value="STARD10_START"/>
</dbReference>
<evidence type="ECO:0000256" key="7">
    <source>
        <dbReference type="ARBA" id="ARBA00022553"/>
    </source>
</evidence>
<dbReference type="GO" id="GO:0016020">
    <property type="term" value="C:membrane"/>
    <property type="evidence" value="ECO:0007669"/>
    <property type="project" value="UniProtKB-SubCell"/>
</dbReference>
<accession>A0A090LRM7</accession>
<dbReference type="RefSeq" id="XP_024509410.1">
    <property type="nucleotide sequence ID" value="XM_024643776.1"/>
</dbReference>
<feature type="repeat" description="Pumilio" evidence="20">
    <location>
        <begin position="298"/>
        <end position="333"/>
    </location>
</feature>
<evidence type="ECO:0000256" key="14">
    <source>
        <dbReference type="ARBA" id="ARBA00023121"/>
    </source>
</evidence>
<feature type="repeat" description="Pumilio" evidence="20">
    <location>
        <begin position="411"/>
        <end position="446"/>
    </location>
</feature>
<dbReference type="InterPro" id="IPR001313">
    <property type="entry name" value="Pumilio_RNA-bd_rpt"/>
</dbReference>
<feature type="domain" description="START" evidence="22">
    <location>
        <begin position="570"/>
        <end position="761"/>
    </location>
</feature>
<dbReference type="PROSITE" id="PS50303">
    <property type="entry name" value="PUM_HD"/>
    <property type="match status" value="1"/>
</dbReference>
<organism evidence="23">
    <name type="scientific">Strongyloides ratti</name>
    <name type="common">Parasitic roundworm</name>
    <dbReference type="NCBI Taxonomy" id="34506"/>
    <lineage>
        <taxon>Eukaryota</taxon>
        <taxon>Metazoa</taxon>
        <taxon>Ecdysozoa</taxon>
        <taxon>Nematoda</taxon>
        <taxon>Chromadorea</taxon>
        <taxon>Rhabditida</taxon>
        <taxon>Tylenchina</taxon>
        <taxon>Panagrolaimomorpha</taxon>
        <taxon>Strongyloidoidea</taxon>
        <taxon>Strongyloididae</taxon>
        <taxon>Strongyloides</taxon>
    </lineage>
</organism>
<dbReference type="PANTHER" id="PTHR12537:SF12">
    <property type="entry name" value="MATERNAL PROTEIN PUMILIO"/>
    <property type="match status" value="1"/>
</dbReference>
<evidence type="ECO:0000256" key="18">
    <source>
        <dbReference type="ARBA" id="ARBA00076937"/>
    </source>
</evidence>
<dbReference type="SUPFAM" id="SSF48371">
    <property type="entry name" value="ARM repeat"/>
    <property type="match status" value="1"/>
</dbReference>
<keyword evidence="9" id="KW-0221">Differentiation</keyword>
<keyword evidence="14" id="KW-0446">Lipid-binding</keyword>
<evidence type="ECO:0000256" key="2">
    <source>
        <dbReference type="ARBA" id="ARBA00004370"/>
    </source>
</evidence>
<dbReference type="Pfam" id="PF00806">
    <property type="entry name" value="PUF"/>
    <property type="match status" value="4"/>
</dbReference>
<dbReference type="GO" id="GO:0003729">
    <property type="term" value="F:mRNA binding"/>
    <property type="evidence" value="ECO:0007669"/>
    <property type="project" value="TreeGrafter"/>
</dbReference>
<keyword evidence="7" id="KW-0597">Phosphoprotein</keyword>
<reference evidence="25" key="2">
    <citation type="submission" date="2020-12" db="UniProtKB">
        <authorList>
            <consortium name="WormBaseParasite"/>
        </authorList>
    </citation>
    <scope>IDENTIFICATION</scope>
</reference>
<keyword evidence="24" id="KW-1185">Reference proteome</keyword>
<feature type="repeat" description="Pumilio" evidence="20">
    <location>
        <begin position="262"/>
        <end position="297"/>
    </location>
</feature>
<gene>
    <name evidence="23 25 26" type="ORF">SRAE_2000484500</name>
</gene>
<keyword evidence="12" id="KW-0445">Lipid transport</keyword>
<evidence type="ECO:0000256" key="20">
    <source>
        <dbReference type="PROSITE-ProRule" id="PRU00317"/>
    </source>
</evidence>
<dbReference type="WBParaSite" id="SRAE_2000484500.1">
    <property type="protein sequence ID" value="SRAE_2000484500.1"/>
    <property type="gene ID" value="WBGene00265091"/>
</dbReference>
<evidence type="ECO:0000256" key="9">
    <source>
        <dbReference type="ARBA" id="ARBA00022782"/>
    </source>
</evidence>
<dbReference type="PANTHER" id="PTHR12537">
    <property type="entry name" value="RNA BINDING PROTEIN PUMILIO-RELATED"/>
    <property type="match status" value="1"/>
</dbReference>
<evidence type="ECO:0000256" key="4">
    <source>
        <dbReference type="ARBA" id="ARBA00022448"/>
    </source>
</evidence>
<keyword evidence="13" id="KW-0969">Cilium</keyword>
<feature type="repeat" description="Pumilio" evidence="20">
    <location>
        <begin position="226"/>
        <end position="261"/>
    </location>
</feature>
<dbReference type="Gene3D" id="3.30.530.20">
    <property type="match status" value="1"/>
</dbReference>
<dbReference type="Gene3D" id="1.25.10.10">
    <property type="entry name" value="Leucine-rich Repeat Variant"/>
    <property type="match status" value="1"/>
</dbReference>
<dbReference type="GO" id="GO:0010608">
    <property type="term" value="P:post-transcriptional regulation of gene expression"/>
    <property type="evidence" value="ECO:0007669"/>
    <property type="project" value="TreeGrafter"/>
</dbReference>
<dbReference type="FunFam" id="3.30.530.20:FF:000008">
    <property type="entry name" value="START domain containing 10"/>
    <property type="match status" value="1"/>
</dbReference>
<dbReference type="InterPro" id="IPR002913">
    <property type="entry name" value="START_lipid-bd_dom"/>
</dbReference>
<sequence length="819" mass="95610">MAMNYNMVTLTDKLEYVSDHSQFENKSSLQDAKNIDINLTNCFSKLMLNNSQKFLTKCDNNLLEEEKDLVWKECEQELLCPKTVNKRRPYKENIHQFQSYSSLYFPYDVRGLSSSNLPNLFKEQKISSNFLVGEESSKPFLMYETPPPSPFSINPITFGNDFNLFLQNNGQHQKLECLYGLKDDYSPPLNSKYYFTSEKKKPFNRKSNQLLERCRNGDVDGLDLDNIKRHIFTFATDQFGSRFIQQMYESSSNEKKAAIFDCLLPHVLKLSCDAFGNYIIQKLFSLSSELQRSQIFEVLHGNFLKLSLNPFGCRVMQKALETGDSVETAYIANEIEDNIVRCMLDQHGNHVVQRIIIGISTENYENIILRIDKNKNGLSYVDLSLHQYSCRVIQSIIKTIPSFIRFIMTNELYNYVDCLFSHEYGNYVAQKMFIYGSSAERHKILKCFRENLSCYSCNKYASNVIEFCLKNGTSTEKNYLIDKVFENSSENLLRLMISDQYGNYVIQQMIESANETLKKKLIFAVKSMQYNNNIMSSVATNNNINTSKSISKEHLKNYGEVRILEDSDFEKIRILCQDDENWNCVFDKKNSKVWTLEVSDSEFLMYRVSTFFEDVEADIVYDVLLDPIYRKKWDKYMIDGKDIGIINPNTNICYYAVGCMPPFKSRDFVMQRSWLDMGEEKFISSHSICHKDYPPFSKYVRASVYLTAYHIQQLKNGCKITYVAHSDPRGKLPIWFVNKLTKTIAPVVIKKLHKHCLSYTAWKTKHEEYFKPWRFPEQMLELPKINLSDCEPHLYEENLNIVDESNVKDCDDVLEDINE</sequence>
<dbReference type="EMBL" id="LN609529">
    <property type="protein sequence ID" value="CEF70211.1"/>
    <property type="molecule type" value="Genomic_DNA"/>
</dbReference>
<dbReference type="Pfam" id="PF01852">
    <property type="entry name" value="START"/>
    <property type="match status" value="1"/>
</dbReference>
<evidence type="ECO:0000256" key="13">
    <source>
        <dbReference type="ARBA" id="ARBA00023069"/>
    </source>
</evidence>
<evidence type="ECO:0000313" key="25">
    <source>
        <dbReference type="WBParaSite" id="SRAE_2000484500.1"/>
    </source>
</evidence>
<keyword evidence="15" id="KW-0472">Membrane</keyword>
<evidence type="ECO:0000256" key="6">
    <source>
        <dbReference type="ARBA" id="ARBA00022490"/>
    </source>
</evidence>
<keyword evidence="6" id="KW-0963">Cytoplasm</keyword>
<dbReference type="GeneID" id="36382584"/>
<reference evidence="23 24" key="1">
    <citation type="submission" date="2014-09" db="EMBL/GenBank/DDBJ databases">
        <authorList>
            <person name="Martin A.A."/>
        </authorList>
    </citation>
    <scope>NUCLEOTIDE SEQUENCE</scope>
    <source>
        <strain evidence="24">ED321</strain>
        <strain evidence="23">ED321 Heterogonic</strain>
    </source>
</reference>
<dbReference type="SUPFAM" id="SSF55961">
    <property type="entry name" value="Bet v1-like"/>
    <property type="match status" value="1"/>
</dbReference>
<dbReference type="SMART" id="SM00025">
    <property type="entry name" value="Pumilio"/>
    <property type="match status" value="8"/>
</dbReference>
<evidence type="ECO:0000256" key="19">
    <source>
        <dbReference type="ARBA" id="ARBA00080073"/>
    </source>
</evidence>
<dbReference type="InterPro" id="IPR016024">
    <property type="entry name" value="ARM-type_fold"/>
</dbReference>
<dbReference type="InterPro" id="IPR011989">
    <property type="entry name" value="ARM-like"/>
</dbReference>
<evidence type="ECO:0000256" key="3">
    <source>
        <dbReference type="ARBA" id="ARBA00004496"/>
    </source>
</evidence>
<dbReference type="Pfam" id="PF22493">
    <property type="entry name" value="PUF_NOP9"/>
    <property type="match status" value="1"/>
</dbReference>
<dbReference type="OrthoDB" id="5403181at2759"/>
<dbReference type="PROSITE" id="PS50848">
    <property type="entry name" value="START"/>
    <property type="match status" value="1"/>
</dbReference>
<keyword evidence="8" id="KW-0677">Repeat</keyword>